<accession>A0A0V1GSK5</accession>
<reference evidence="3 4" key="1">
    <citation type="submission" date="2015-01" db="EMBL/GenBank/DDBJ databases">
        <title>Evolution of Trichinella species and genotypes.</title>
        <authorList>
            <person name="Korhonen P.K."/>
            <person name="Edoardo P."/>
            <person name="Giuseppe L.R."/>
            <person name="Gasser R.B."/>
        </authorList>
    </citation>
    <scope>NUCLEOTIDE SEQUENCE [LARGE SCALE GENOMIC DNA]</scope>
    <source>
        <strain evidence="1">ISS176</strain>
        <strain evidence="2">ISS588</strain>
    </source>
</reference>
<sequence>MATQLSGIHKLNAEERCALIIMVQVTDIQHERFSEIFLDQRAYAFCLVKLFQDATDIF</sequence>
<organism evidence="2 3">
    <name type="scientific">Trichinella pseudospiralis</name>
    <name type="common">Parasitic roundworm</name>
    <dbReference type="NCBI Taxonomy" id="6337"/>
    <lineage>
        <taxon>Eukaryota</taxon>
        <taxon>Metazoa</taxon>
        <taxon>Ecdysozoa</taxon>
        <taxon>Nematoda</taxon>
        <taxon>Enoplea</taxon>
        <taxon>Dorylaimia</taxon>
        <taxon>Trichinellida</taxon>
        <taxon>Trichinellidae</taxon>
        <taxon>Trichinella</taxon>
    </lineage>
</organism>
<keyword evidence="3" id="KW-1185">Reference proteome</keyword>
<evidence type="ECO:0000313" key="4">
    <source>
        <dbReference type="Proteomes" id="UP000054826"/>
    </source>
</evidence>
<dbReference type="Proteomes" id="UP000054805">
    <property type="component" value="Unassembled WGS sequence"/>
</dbReference>
<dbReference type="EMBL" id="JYDV01001588">
    <property type="protein sequence ID" value="KRY99125.1"/>
    <property type="molecule type" value="Genomic_DNA"/>
</dbReference>
<protein>
    <submittedName>
        <fullName evidence="2">Uncharacterized protein</fullName>
    </submittedName>
</protein>
<dbReference type="AlphaFoldDB" id="A0A0V1GSK5"/>
<evidence type="ECO:0000313" key="2">
    <source>
        <dbReference type="EMBL" id="KRZ01303.1"/>
    </source>
</evidence>
<proteinExistence type="predicted"/>
<name>A0A0V1GSK5_TRIPS</name>
<dbReference type="Proteomes" id="UP000054826">
    <property type="component" value="Unassembled WGS sequence"/>
</dbReference>
<dbReference type="EMBL" id="JYDS01000654">
    <property type="protein sequence ID" value="KRZ01303.1"/>
    <property type="molecule type" value="Genomic_DNA"/>
</dbReference>
<evidence type="ECO:0000313" key="1">
    <source>
        <dbReference type="EMBL" id="KRY99125.1"/>
    </source>
</evidence>
<evidence type="ECO:0000313" key="3">
    <source>
        <dbReference type="Proteomes" id="UP000054805"/>
    </source>
</evidence>
<gene>
    <name evidence="2" type="ORF">T4B_12830</name>
    <name evidence="1" type="ORF">T4C_9931</name>
</gene>
<comment type="caution">
    <text evidence="2">The sequence shown here is derived from an EMBL/GenBank/DDBJ whole genome shotgun (WGS) entry which is preliminary data.</text>
</comment>